<keyword evidence="2" id="KW-0808">Transferase</keyword>
<accession>A0A0C1LBB1</accession>
<feature type="domain" description="Methyltransferase" evidence="1">
    <location>
        <begin position="59"/>
        <end position="145"/>
    </location>
</feature>
<dbReference type="InterPro" id="IPR041698">
    <property type="entry name" value="Methyltransf_25"/>
</dbReference>
<keyword evidence="3" id="KW-1185">Reference proteome</keyword>
<dbReference type="Gene3D" id="3.40.50.150">
    <property type="entry name" value="Vaccinia Virus protein VP39"/>
    <property type="match status" value="1"/>
</dbReference>
<dbReference type="InterPro" id="IPR029063">
    <property type="entry name" value="SAM-dependent_MTases_sf"/>
</dbReference>
<evidence type="ECO:0000259" key="1">
    <source>
        <dbReference type="Pfam" id="PF13649"/>
    </source>
</evidence>
<comment type="caution">
    <text evidence="2">The sequence shown here is derived from an EMBL/GenBank/DDBJ whole genome shotgun (WGS) entry which is preliminary data.</text>
</comment>
<dbReference type="EMBL" id="JSVC01000027">
    <property type="protein sequence ID" value="KIC92818.1"/>
    <property type="molecule type" value="Genomic_DNA"/>
</dbReference>
<dbReference type="SUPFAM" id="SSF53335">
    <property type="entry name" value="S-adenosyl-L-methionine-dependent methyltransferases"/>
    <property type="match status" value="1"/>
</dbReference>
<dbReference type="RefSeq" id="WP_039143452.1">
    <property type="nucleotide sequence ID" value="NZ_JSVC01000027.1"/>
</dbReference>
<dbReference type="OrthoDB" id="9800454at2"/>
<evidence type="ECO:0000313" key="3">
    <source>
        <dbReference type="Proteomes" id="UP000031408"/>
    </source>
</evidence>
<proteinExistence type="predicted"/>
<organism evidence="2 3">
    <name type="scientific">Flavihumibacter solisilvae</name>
    <dbReference type="NCBI Taxonomy" id="1349421"/>
    <lineage>
        <taxon>Bacteria</taxon>
        <taxon>Pseudomonadati</taxon>
        <taxon>Bacteroidota</taxon>
        <taxon>Chitinophagia</taxon>
        <taxon>Chitinophagales</taxon>
        <taxon>Chitinophagaceae</taxon>
        <taxon>Flavihumibacter</taxon>
    </lineage>
</organism>
<keyword evidence="2" id="KW-0489">Methyltransferase</keyword>
<protein>
    <submittedName>
        <fullName evidence="2">SAM-dependent methyltransferase</fullName>
    </submittedName>
</protein>
<sequence>MNFRNRSYEKELLDGTGISFEDIRTNMQELDVINTWLGGHSITRKAMREFNFSKGRVHVCEIGCGGADNLRVIRDYGVAHDLEITCTGIDINPACLNYAKEQLPVGNFIHDDYRNIKFSEKPDIIFSSLFCHHFTDDELAEQLEWMKDNSAVGFFINDLHRHPMAYHSIRMLTALFSRSRLVRNDAPLSVLRGFTRSEWKDIINRAGINEVSIHWHWAFRWLITFHHV</sequence>
<evidence type="ECO:0000313" key="2">
    <source>
        <dbReference type="EMBL" id="KIC92818.1"/>
    </source>
</evidence>
<dbReference type="AlphaFoldDB" id="A0A0C1LBB1"/>
<dbReference type="GO" id="GO:0008168">
    <property type="term" value="F:methyltransferase activity"/>
    <property type="evidence" value="ECO:0007669"/>
    <property type="project" value="UniProtKB-KW"/>
</dbReference>
<dbReference type="Pfam" id="PF13649">
    <property type="entry name" value="Methyltransf_25"/>
    <property type="match status" value="1"/>
</dbReference>
<dbReference type="STRING" id="1349421.OI18_20555"/>
<reference evidence="2 3" key="1">
    <citation type="submission" date="2014-11" db="EMBL/GenBank/DDBJ databases">
        <title>Genome sequence of Flavihumibacter solisilvae 3-3.</title>
        <authorList>
            <person name="Zhou G."/>
            <person name="Li M."/>
            <person name="Wang G."/>
        </authorList>
    </citation>
    <scope>NUCLEOTIDE SEQUENCE [LARGE SCALE GENOMIC DNA]</scope>
    <source>
        <strain evidence="2 3">3-3</strain>
    </source>
</reference>
<name>A0A0C1LBB1_9BACT</name>
<gene>
    <name evidence="2" type="ORF">OI18_20555</name>
</gene>
<dbReference type="CDD" id="cd02440">
    <property type="entry name" value="AdoMet_MTases"/>
    <property type="match status" value="1"/>
</dbReference>
<dbReference type="GO" id="GO:0032259">
    <property type="term" value="P:methylation"/>
    <property type="evidence" value="ECO:0007669"/>
    <property type="project" value="UniProtKB-KW"/>
</dbReference>
<dbReference type="Proteomes" id="UP000031408">
    <property type="component" value="Unassembled WGS sequence"/>
</dbReference>